<gene>
    <name evidence="2" type="ORF">METZ01_LOCUS298086</name>
</gene>
<feature type="region of interest" description="Disordered" evidence="1">
    <location>
        <begin position="15"/>
        <end position="46"/>
    </location>
</feature>
<evidence type="ECO:0000313" key="2">
    <source>
        <dbReference type="EMBL" id="SVC45232.1"/>
    </source>
</evidence>
<accession>A0A382MCR6</accession>
<proteinExistence type="predicted"/>
<feature type="non-terminal residue" evidence="2">
    <location>
        <position position="1"/>
    </location>
</feature>
<dbReference type="AlphaFoldDB" id="A0A382MCR6"/>
<name>A0A382MCR6_9ZZZZ</name>
<feature type="compositionally biased region" description="Polar residues" evidence="1">
    <location>
        <begin position="16"/>
        <end position="46"/>
    </location>
</feature>
<evidence type="ECO:0000256" key="1">
    <source>
        <dbReference type="SAM" id="MobiDB-lite"/>
    </source>
</evidence>
<reference evidence="2" key="1">
    <citation type="submission" date="2018-05" db="EMBL/GenBank/DDBJ databases">
        <authorList>
            <person name="Lanie J.A."/>
            <person name="Ng W.-L."/>
            <person name="Kazmierczak K.M."/>
            <person name="Andrzejewski T.M."/>
            <person name="Davidsen T.M."/>
            <person name="Wayne K.J."/>
            <person name="Tettelin H."/>
            <person name="Glass J.I."/>
            <person name="Rusch D."/>
            <person name="Podicherti R."/>
            <person name="Tsui H.-C.T."/>
            <person name="Winkler M.E."/>
        </authorList>
    </citation>
    <scope>NUCLEOTIDE SEQUENCE</scope>
</reference>
<dbReference type="EMBL" id="UINC01092006">
    <property type="protein sequence ID" value="SVC45232.1"/>
    <property type="molecule type" value="Genomic_DNA"/>
</dbReference>
<sequence length="46" mass="5141">EVYPADCPAMTALRYQHSQPTEEPQLSSPPVLETSLSNSCNHNKIR</sequence>
<organism evidence="2">
    <name type="scientific">marine metagenome</name>
    <dbReference type="NCBI Taxonomy" id="408172"/>
    <lineage>
        <taxon>unclassified sequences</taxon>
        <taxon>metagenomes</taxon>
        <taxon>ecological metagenomes</taxon>
    </lineage>
</organism>
<protein>
    <submittedName>
        <fullName evidence="2">Uncharacterized protein</fullName>
    </submittedName>
</protein>